<evidence type="ECO:0000313" key="2">
    <source>
        <dbReference type="Proteomes" id="UP000887116"/>
    </source>
</evidence>
<dbReference type="EMBL" id="BMAO01009007">
    <property type="protein sequence ID" value="GFR27973.1"/>
    <property type="molecule type" value="Genomic_DNA"/>
</dbReference>
<reference evidence="1" key="1">
    <citation type="submission" date="2020-07" db="EMBL/GenBank/DDBJ databases">
        <title>Multicomponent nature underlies the extraordinary mechanical properties of spider dragline silk.</title>
        <authorList>
            <person name="Kono N."/>
            <person name="Nakamura H."/>
            <person name="Mori M."/>
            <person name="Yoshida Y."/>
            <person name="Ohtoshi R."/>
            <person name="Malay A.D."/>
            <person name="Moran D.A.P."/>
            <person name="Tomita M."/>
            <person name="Numata K."/>
            <person name="Arakawa K."/>
        </authorList>
    </citation>
    <scope>NUCLEOTIDE SEQUENCE</scope>
</reference>
<organism evidence="1 2">
    <name type="scientific">Trichonephila clavata</name>
    <name type="common">Joro spider</name>
    <name type="synonym">Nephila clavata</name>
    <dbReference type="NCBI Taxonomy" id="2740835"/>
    <lineage>
        <taxon>Eukaryota</taxon>
        <taxon>Metazoa</taxon>
        <taxon>Ecdysozoa</taxon>
        <taxon>Arthropoda</taxon>
        <taxon>Chelicerata</taxon>
        <taxon>Arachnida</taxon>
        <taxon>Araneae</taxon>
        <taxon>Araneomorphae</taxon>
        <taxon>Entelegynae</taxon>
        <taxon>Araneoidea</taxon>
        <taxon>Nephilidae</taxon>
        <taxon>Trichonephila</taxon>
    </lineage>
</organism>
<name>A0A8X6HQE5_TRICU</name>
<sequence length="144" mass="16810">MDDKIQKIEVSLKPCINKLNTCNFSVSSDCLNDNYRPKKASIKLPEIPLPIFNSKFEEWNIFNGQFETLIHKNPELSESDKLFYLRGSIRGDAKTIETSDDNYISLLKALEQRYENRRIIVGSHIKNILNYQAVRHESSKNLRY</sequence>
<dbReference type="Proteomes" id="UP000887116">
    <property type="component" value="Unassembled WGS sequence"/>
</dbReference>
<protein>
    <submittedName>
        <fullName evidence="1">DUF1758 domain-containing protein</fullName>
    </submittedName>
</protein>
<keyword evidence="2" id="KW-1185">Reference proteome</keyword>
<dbReference type="PANTHER" id="PTHR22954:SF3">
    <property type="entry name" value="PROTEIN CBG08539"/>
    <property type="match status" value="1"/>
</dbReference>
<dbReference type="OrthoDB" id="7444419at2759"/>
<dbReference type="PANTHER" id="PTHR22954">
    <property type="entry name" value="RETROVIRAL PROTEASE-RELATED"/>
    <property type="match status" value="1"/>
</dbReference>
<proteinExistence type="predicted"/>
<dbReference type="InterPro" id="IPR005312">
    <property type="entry name" value="DUF1759"/>
</dbReference>
<evidence type="ECO:0000313" key="1">
    <source>
        <dbReference type="EMBL" id="GFR27973.1"/>
    </source>
</evidence>
<dbReference type="Pfam" id="PF03564">
    <property type="entry name" value="DUF1759"/>
    <property type="match status" value="1"/>
</dbReference>
<gene>
    <name evidence="1" type="primary">X975_22117</name>
    <name evidence="1" type="ORF">TNCT_626831</name>
</gene>
<dbReference type="AlphaFoldDB" id="A0A8X6HQE5"/>
<comment type="caution">
    <text evidence="1">The sequence shown here is derived from an EMBL/GenBank/DDBJ whole genome shotgun (WGS) entry which is preliminary data.</text>
</comment>
<accession>A0A8X6HQE5</accession>